<dbReference type="Pfam" id="PF00581">
    <property type="entry name" value="Rhodanese"/>
    <property type="match status" value="1"/>
</dbReference>
<sequence>MFGFGKQAIAREIGVNDLKRLLDNGAAMVVDVREPDEFAAGHIPGAANLPLSRFDPALLPETNGKLLVLNCAAGRRSAMALEQCAKAGAPVDTHITGGFSAWQRARLPIAFGH</sequence>
<dbReference type="InterPro" id="IPR001763">
    <property type="entry name" value="Rhodanese-like_dom"/>
</dbReference>
<dbReference type="SMART" id="SM00450">
    <property type="entry name" value="RHOD"/>
    <property type="match status" value="1"/>
</dbReference>
<dbReference type="CDD" id="cd00158">
    <property type="entry name" value="RHOD"/>
    <property type="match status" value="1"/>
</dbReference>
<gene>
    <name evidence="2" type="ORF">ABC974_27010</name>
</gene>
<dbReference type="InterPro" id="IPR036873">
    <property type="entry name" value="Rhodanese-like_dom_sf"/>
</dbReference>
<accession>A0ABU9YBV4</accession>
<evidence type="ECO:0000313" key="3">
    <source>
        <dbReference type="Proteomes" id="UP001419910"/>
    </source>
</evidence>
<dbReference type="InterPro" id="IPR001307">
    <property type="entry name" value="Thiosulphate_STrfase_CS"/>
</dbReference>
<reference evidence="2 3" key="1">
    <citation type="submission" date="2024-05" db="EMBL/GenBank/DDBJ databases">
        <authorList>
            <person name="Liu Q."/>
            <person name="Xin Y.-H."/>
        </authorList>
    </citation>
    <scope>NUCLEOTIDE SEQUENCE [LARGE SCALE GENOMIC DNA]</scope>
    <source>
        <strain evidence="2 3">CGMCC 1.10181</strain>
    </source>
</reference>
<dbReference type="Gene3D" id="3.40.250.10">
    <property type="entry name" value="Rhodanese-like domain"/>
    <property type="match status" value="1"/>
</dbReference>
<dbReference type="Proteomes" id="UP001419910">
    <property type="component" value="Unassembled WGS sequence"/>
</dbReference>
<protein>
    <submittedName>
        <fullName evidence="2">Rhodanese-like domain-containing protein</fullName>
    </submittedName>
</protein>
<dbReference type="PANTHER" id="PTHR44086">
    <property type="entry name" value="THIOSULFATE SULFURTRANSFERASE RDL2, MITOCHONDRIAL-RELATED"/>
    <property type="match status" value="1"/>
</dbReference>
<dbReference type="PROSITE" id="PS50206">
    <property type="entry name" value="RHODANESE_3"/>
    <property type="match status" value="1"/>
</dbReference>
<evidence type="ECO:0000259" key="1">
    <source>
        <dbReference type="PROSITE" id="PS50206"/>
    </source>
</evidence>
<organism evidence="2 3">
    <name type="scientific">Sphingomonas oligophenolica</name>
    <dbReference type="NCBI Taxonomy" id="301154"/>
    <lineage>
        <taxon>Bacteria</taxon>
        <taxon>Pseudomonadati</taxon>
        <taxon>Pseudomonadota</taxon>
        <taxon>Alphaproteobacteria</taxon>
        <taxon>Sphingomonadales</taxon>
        <taxon>Sphingomonadaceae</taxon>
        <taxon>Sphingomonas</taxon>
    </lineage>
</organism>
<name>A0ABU9YBV4_9SPHN</name>
<dbReference type="PROSITE" id="PS00380">
    <property type="entry name" value="RHODANESE_1"/>
    <property type="match status" value="1"/>
</dbReference>
<keyword evidence="3" id="KW-1185">Reference proteome</keyword>
<proteinExistence type="predicted"/>
<dbReference type="SUPFAM" id="SSF52821">
    <property type="entry name" value="Rhodanese/Cell cycle control phosphatase"/>
    <property type="match status" value="1"/>
</dbReference>
<comment type="caution">
    <text evidence="2">The sequence shown here is derived from an EMBL/GenBank/DDBJ whole genome shotgun (WGS) entry which is preliminary data.</text>
</comment>
<dbReference type="PANTHER" id="PTHR44086:SF10">
    <property type="entry name" value="THIOSULFATE SULFURTRANSFERASE_RHODANESE-LIKE DOMAIN-CONTAINING PROTEIN 3"/>
    <property type="match status" value="1"/>
</dbReference>
<evidence type="ECO:0000313" key="2">
    <source>
        <dbReference type="EMBL" id="MEN2793299.1"/>
    </source>
</evidence>
<dbReference type="RefSeq" id="WP_343889936.1">
    <property type="nucleotide sequence ID" value="NZ_BAAAEH010000027.1"/>
</dbReference>
<dbReference type="EMBL" id="JBDIME010000043">
    <property type="protein sequence ID" value="MEN2793299.1"/>
    <property type="molecule type" value="Genomic_DNA"/>
</dbReference>
<feature type="domain" description="Rhodanese" evidence="1">
    <location>
        <begin position="23"/>
        <end position="111"/>
    </location>
</feature>